<evidence type="ECO:0000256" key="1">
    <source>
        <dbReference type="SAM" id="MobiDB-lite"/>
    </source>
</evidence>
<organism evidence="2 3">
    <name type="scientific">Byssochlamys spectabilis</name>
    <name type="common">Paecilomyces variotii</name>
    <dbReference type="NCBI Taxonomy" id="264951"/>
    <lineage>
        <taxon>Eukaryota</taxon>
        <taxon>Fungi</taxon>
        <taxon>Dikarya</taxon>
        <taxon>Ascomycota</taxon>
        <taxon>Pezizomycotina</taxon>
        <taxon>Eurotiomycetes</taxon>
        <taxon>Eurotiomycetidae</taxon>
        <taxon>Eurotiales</taxon>
        <taxon>Thermoascaceae</taxon>
        <taxon>Paecilomyces</taxon>
    </lineage>
</organism>
<reference evidence="2 3" key="1">
    <citation type="journal article" date="2018" name="Front. Microbiol.">
        <title>Genomic and genetic insights into a cosmopolitan fungus, Paecilomyces variotii (Eurotiales).</title>
        <authorList>
            <person name="Urquhart A.S."/>
            <person name="Mondo S.J."/>
            <person name="Makela M.R."/>
            <person name="Hane J.K."/>
            <person name="Wiebenga A."/>
            <person name="He G."/>
            <person name="Mihaltcheva S."/>
            <person name="Pangilinan J."/>
            <person name="Lipzen A."/>
            <person name="Barry K."/>
            <person name="de Vries R.P."/>
            <person name="Grigoriev I.V."/>
            <person name="Idnurm A."/>
        </authorList>
    </citation>
    <scope>NUCLEOTIDE SEQUENCE [LARGE SCALE GENOMIC DNA]</scope>
    <source>
        <strain evidence="2 3">CBS 101075</strain>
    </source>
</reference>
<dbReference type="EMBL" id="RCNU01000009">
    <property type="protein sequence ID" value="RWQ93452.1"/>
    <property type="molecule type" value="Genomic_DNA"/>
</dbReference>
<dbReference type="AlphaFoldDB" id="A0A443HNN6"/>
<gene>
    <name evidence="2" type="ORF">C8Q69DRAFT_473592</name>
</gene>
<dbReference type="GeneID" id="39600336"/>
<name>A0A443HNN6_BYSSP</name>
<feature type="region of interest" description="Disordered" evidence="1">
    <location>
        <begin position="330"/>
        <end position="370"/>
    </location>
</feature>
<sequence length="370" mass="42545">MSVRFKRFFTNLRKNKIKTHQDDREKTCDTLFQMLQSVYDLEEHPIYITNKQAESLGIRIEDMTLVDDNGEYTLHPSDEFFRPLSVEALNAYPLDENDEGAKRLSESVRCWSKIAKHLEENSDIAGQSLGGWLVQLAHARRRVGTGENATTTLYNLKTWRLRGLCPDIINEYYMGMLPLGNAITKIYFINNSYASAYRRENEPHVLHVLHHFYEGNDDISRGELLTILATMVTQMEHDYLESHYITPVLVISFMNSFQGRILQAHVTNNALLLQKSKLFTFRTKAEFHKSMSLFLRWIASDRVGNTHQQVRLDRPQEKPADVKPALKALENMFDPPPTDKEPENVSTNIEEGQIGKGNTVQSVEAQGKKL</sequence>
<comment type="caution">
    <text evidence="2">The sequence shown here is derived from an EMBL/GenBank/DDBJ whole genome shotgun (WGS) entry which is preliminary data.</text>
</comment>
<dbReference type="Proteomes" id="UP000283841">
    <property type="component" value="Unassembled WGS sequence"/>
</dbReference>
<dbReference type="VEuPathDB" id="FungiDB:C8Q69DRAFT_473592"/>
<evidence type="ECO:0000313" key="3">
    <source>
        <dbReference type="Proteomes" id="UP000283841"/>
    </source>
</evidence>
<dbReference type="STRING" id="264951.A0A443HNN6"/>
<proteinExistence type="predicted"/>
<feature type="compositionally biased region" description="Polar residues" evidence="1">
    <location>
        <begin position="344"/>
        <end position="364"/>
    </location>
</feature>
<accession>A0A443HNN6</accession>
<dbReference type="RefSeq" id="XP_028483097.1">
    <property type="nucleotide sequence ID" value="XM_028631059.1"/>
</dbReference>
<evidence type="ECO:0000313" key="2">
    <source>
        <dbReference type="EMBL" id="RWQ93452.1"/>
    </source>
</evidence>
<dbReference type="OrthoDB" id="4177740at2759"/>
<protein>
    <submittedName>
        <fullName evidence="2">Uncharacterized protein</fullName>
    </submittedName>
</protein>
<keyword evidence="3" id="KW-1185">Reference proteome</keyword>